<accession>A0A7J7IPA9</accession>
<dbReference type="PANTHER" id="PTHR43245:SF51">
    <property type="entry name" value="SHORT CHAIN DEHYDROGENASE_REDUCTASE FAMILY 42E, MEMBER 2"/>
    <property type="match status" value="1"/>
</dbReference>
<comment type="caution">
    <text evidence="4">The sequence shown here is derived from an EMBL/GenBank/DDBJ whole genome shotgun (WGS) entry which is preliminary data.</text>
</comment>
<reference evidence="4 5" key="1">
    <citation type="journal article" date="2020" name="J. Phycol.">
        <title>Comparative genome analysis reveals Cyanidiococcus gen. nov., a new extremophilic red algal genus sister to Cyanidioschyzon (Cyanidioschyzonaceae, Rhodophyta).</title>
        <authorList>
            <person name="Liu S.-L."/>
            <person name="Chiang Y.-R."/>
            <person name="Yoon H.S."/>
            <person name="Fu H.-Y."/>
        </authorList>
    </citation>
    <scope>NUCLEOTIDE SEQUENCE [LARGE SCALE GENOMIC DNA]</scope>
    <source>
        <strain evidence="4 5">THAL066</strain>
    </source>
</reference>
<dbReference type="InterPro" id="IPR036291">
    <property type="entry name" value="NAD(P)-bd_dom_sf"/>
</dbReference>
<dbReference type="Proteomes" id="UP000530660">
    <property type="component" value="Unassembled WGS sequence"/>
</dbReference>
<dbReference type="Pfam" id="PF01073">
    <property type="entry name" value="3Beta_HSD"/>
    <property type="match status" value="1"/>
</dbReference>
<name>A0A7J7IPA9_9RHOD</name>
<dbReference type="GO" id="GO:0016616">
    <property type="term" value="F:oxidoreductase activity, acting on the CH-OH group of donors, NAD or NADP as acceptor"/>
    <property type="evidence" value="ECO:0007669"/>
    <property type="project" value="InterPro"/>
</dbReference>
<keyword evidence="2" id="KW-0560">Oxidoreductase</keyword>
<evidence type="ECO:0000313" key="5">
    <source>
        <dbReference type="Proteomes" id="UP000530660"/>
    </source>
</evidence>
<proteinExistence type="inferred from homology"/>
<protein>
    <recommendedName>
        <fullName evidence="3">3-beta hydroxysteroid dehydrogenase/isomerase domain-containing protein</fullName>
    </recommendedName>
</protein>
<dbReference type="InterPro" id="IPR002225">
    <property type="entry name" value="3Beta_OHSteriod_DH/Estase"/>
</dbReference>
<sequence>MEYVNIRGTEQILRLCRERGIRYLVYTSSASVVFAGRDLINVDERTAPVPRKDVDFYTFTKRVAEQLVLRNATRATGQDDGPVLYAVALRPSGIFGEYDPLFVPTLVTRARQGRMKYIIGSGRNSMDWTYVKNVAEAHYLAAEVMMKDEIQARRLSSQAYFITNGDPRPFWGFLGTILQGLGYPPPRRHLPFALVYALSLLVVVVDTMVHLLGRSISTDFTPSRVLLATCERRVSCAAAMRDFGYQPRFSIEDGLERTLRWFRARGLSAVTTDAK</sequence>
<dbReference type="EMBL" id="VWRR01000002">
    <property type="protein sequence ID" value="KAF6004956.1"/>
    <property type="molecule type" value="Genomic_DNA"/>
</dbReference>
<dbReference type="InterPro" id="IPR050177">
    <property type="entry name" value="Lipid_A_modif_metabolic_enz"/>
</dbReference>
<feature type="domain" description="3-beta hydroxysteroid dehydrogenase/isomerase" evidence="3">
    <location>
        <begin position="3"/>
        <end position="190"/>
    </location>
</feature>
<evidence type="ECO:0000313" key="4">
    <source>
        <dbReference type="EMBL" id="KAF6004956.1"/>
    </source>
</evidence>
<evidence type="ECO:0000259" key="3">
    <source>
        <dbReference type="Pfam" id="PF01073"/>
    </source>
</evidence>
<dbReference type="GO" id="GO:0006694">
    <property type="term" value="P:steroid biosynthetic process"/>
    <property type="evidence" value="ECO:0007669"/>
    <property type="project" value="InterPro"/>
</dbReference>
<dbReference type="Gene3D" id="3.40.50.720">
    <property type="entry name" value="NAD(P)-binding Rossmann-like Domain"/>
    <property type="match status" value="1"/>
</dbReference>
<dbReference type="OrthoDB" id="10058185at2759"/>
<evidence type="ECO:0000256" key="2">
    <source>
        <dbReference type="ARBA" id="ARBA00023002"/>
    </source>
</evidence>
<dbReference type="PANTHER" id="PTHR43245">
    <property type="entry name" value="BIFUNCTIONAL POLYMYXIN RESISTANCE PROTEIN ARNA"/>
    <property type="match status" value="1"/>
</dbReference>
<comment type="similarity">
    <text evidence="1">Belongs to the 3-beta-HSD family.</text>
</comment>
<dbReference type="AlphaFoldDB" id="A0A7J7IPA9"/>
<organism evidence="4 5">
    <name type="scientific">Cyanidiococcus yangmingshanensis</name>
    <dbReference type="NCBI Taxonomy" id="2690220"/>
    <lineage>
        <taxon>Eukaryota</taxon>
        <taxon>Rhodophyta</taxon>
        <taxon>Bangiophyceae</taxon>
        <taxon>Cyanidiales</taxon>
        <taxon>Cyanidiaceae</taxon>
        <taxon>Cyanidiococcus</taxon>
    </lineage>
</organism>
<dbReference type="SUPFAM" id="SSF51735">
    <property type="entry name" value="NAD(P)-binding Rossmann-fold domains"/>
    <property type="match status" value="1"/>
</dbReference>
<keyword evidence="5" id="KW-1185">Reference proteome</keyword>
<gene>
    <name evidence="4" type="ORF">F1559_004511</name>
</gene>
<evidence type="ECO:0000256" key="1">
    <source>
        <dbReference type="ARBA" id="ARBA00009219"/>
    </source>
</evidence>